<dbReference type="InterPro" id="IPR000182">
    <property type="entry name" value="GNAT_dom"/>
</dbReference>
<keyword evidence="2" id="KW-0012">Acyltransferase</keyword>
<dbReference type="PANTHER" id="PTHR43420">
    <property type="entry name" value="ACETYLTRANSFERASE"/>
    <property type="match status" value="1"/>
</dbReference>
<evidence type="ECO:0000256" key="3">
    <source>
        <dbReference type="SAM" id="MobiDB-lite"/>
    </source>
</evidence>
<protein>
    <submittedName>
        <fullName evidence="5">GNAT family N-acetyltransferase</fullName>
    </submittedName>
</protein>
<name>A0A3N7HRU4_9BURK</name>
<dbReference type="Proteomes" id="UP000267464">
    <property type="component" value="Unassembled WGS sequence"/>
</dbReference>
<feature type="region of interest" description="Disordered" evidence="3">
    <location>
        <begin position="1"/>
        <end position="23"/>
    </location>
</feature>
<reference evidence="5 6" key="2">
    <citation type="submission" date="2018-12" db="EMBL/GenBank/DDBJ databases">
        <title>Rhizobacter gummiphilus sp. nov., a rubber-degrading bacterium isolated from the soil of a botanical garden in Japan.</title>
        <authorList>
            <person name="Shunsuke S.S."/>
        </authorList>
    </citation>
    <scope>NUCLEOTIDE SEQUENCE [LARGE SCALE GENOMIC DNA]</scope>
    <source>
        <strain evidence="5 6">S-16</strain>
    </source>
</reference>
<feature type="domain" description="N-acetyltransferase" evidence="4">
    <location>
        <begin position="31"/>
        <end position="194"/>
    </location>
</feature>
<dbReference type="AlphaFoldDB" id="A0A3N7HRU4"/>
<evidence type="ECO:0000313" key="5">
    <source>
        <dbReference type="EMBL" id="RQP23926.1"/>
    </source>
</evidence>
<organism evidence="5 6">
    <name type="scientific">Piscinibacter terrae</name>
    <dbReference type="NCBI Taxonomy" id="2496871"/>
    <lineage>
        <taxon>Bacteria</taxon>
        <taxon>Pseudomonadati</taxon>
        <taxon>Pseudomonadota</taxon>
        <taxon>Betaproteobacteria</taxon>
        <taxon>Burkholderiales</taxon>
        <taxon>Sphaerotilaceae</taxon>
        <taxon>Piscinibacter</taxon>
    </lineage>
</organism>
<dbReference type="InterPro" id="IPR016181">
    <property type="entry name" value="Acyl_CoA_acyltransferase"/>
</dbReference>
<reference evidence="5 6" key="1">
    <citation type="submission" date="2018-08" db="EMBL/GenBank/DDBJ databases">
        <authorList>
            <person name="Khan S.A."/>
            <person name="Jeon C.O."/>
            <person name="Chun B.H."/>
            <person name="Jeong S.E."/>
        </authorList>
    </citation>
    <scope>NUCLEOTIDE SEQUENCE [LARGE SCALE GENOMIC DNA]</scope>
    <source>
        <strain evidence="5 6">S-16</strain>
    </source>
</reference>
<dbReference type="GO" id="GO:0016747">
    <property type="term" value="F:acyltransferase activity, transferring groups other than amino-acyl groups"/>
    <property type="evidence" value="ECO:0007669"/>
    <property type="project" value="InterPro"/>
</dbReference>
<dbReference type="Gene3D" id="3.40.630.30">
    <property type="match status" value="1"/>
</dbReference>
<dbReference type="CDD" id="cd04301">
    <property type="entry name" value="NAT_SF"/>
    <property type="match status" value="1"/>
</dbReference>
<keyword evidence="1 5" id="KW-0808">Transferase</keyword>
<proteinExistence type="predicted"/>
<evidence type="ECO:0000313" key="6">
    <source>
        <dbReference type="Proteomes" id="UP000267464"/>
    </source>
</evidence>
<sequence>MCSSMTPAPSSTSTRWTSSSRLSGPTMANDIDIRRLLAPDAEAYKRLRDDMLDGFPDAFTSDAESERAKPANAYVARFEAEGDAARFSFGAWRGGELVGAISCERDARLKVRHVGHIIGMMVRPNLQGHGIGRALIAATLAQARSVPELELLTLSVTSSNQAAVGLYEKAGFVRYGQLPHAIKLGDKRLGKDLMMLALRQQP</sequence>
<accession>A0A3N7HRU4</accession>
<dbReference type="SUPFAM" id="SSF55729">
    <property type="entry name" value="Acyl-CoA N-acyltransferases (Nat)"/>
    <property type="match status" value="1"/>
</dbReference>
<dbReference type="EMBL" id="QUSW01000004">
    <property type="protein sequence ID" value="RQP23926.1"/>
    <property type="molecule type" value="Genomic_DNA"/>
</dbReference>
<dbReference type="InterPro" id="IPR050680">
    <property type="entry name" value="YpeA/RimI_acetyltransf"/>
</dbReference>
<evidence type="ECO:0000256" key="2">
    <source>
        <dbReference type="ARBA" id="ARBA00023315"/>
    </source>
</evidence>
<evidence type="ECO:0000259" key="4">
    <source>
        <dbReference type="PROSITE" id="PS51186"/>
    </source>
</evidence>
<dbReference type="Pfam" id="PF00583">
    <property type="entry name" value="Acetyltransf_1"/>
    <property type="match status" value="1"/>
</dbReference>
<evidence type="ECO:0000256" key="1">
    <source>
        <dbReference type="ARBA" id="ARBA00022679"/>
    </source>
</evidence>
<dbReference type="PROSITE" id="PS51186">
    <property type="entry name" value="GNAT"/>
    <property type="match status" value="1"/>
</dbReference>
<dbReference type="PANTHER" id="PTHR43420:SF47">
    <property type="entry name" value="N-ACETYLTRANSFERASE DOMAIN-CONTAINING PROTEIN"/>
    <property type="match status" value="1"/>
</dbReference>
<keyword evidence="6" id="KW-1185">Reference proteome</keyword>
<comment type="caution">
    <text evidence="5">The sequence shown here is derived from an EMBL/GenBank/DDBJ whole genome shotgun (WGS) entry which is preliminary data.</text>
</comment>
<gene>
    <name evidence="5" type="ORF">DZC73_15530</name>
</gene>